<dbReference type="EMBL" id="MT142529">
    <property type="protein sequence ID" value="QJA84435.1"/>
    <property type="molecule type" value="Genomic_DNA"/>
</dbReference>
<reference evidence="2" key="1">
    <citation type="submission" date="2020-03" db="EMBL/GenBank/DDBJ databases">
        <title>The deep terrestrial virosphere.</title>
        <authorList>
            <person name="Holmfeldt K."/>
            <person name="Nilsson E."/>
            <person name="Simone D."/>
            <person name="Lopez-Fernandez M."/>
            <person name="Wu X."/>
            <person name="de Brujin I."/>
            <person name="Lundin D."/>
            <person name="Andersson A."/>
            <person name="Bertilsson S."/>
            <person name="Dopson M."/>
        </authorList>
    </citation>
    <scope>NUCLEOTIDE SEQUENCE</scope>
    <source>
        <strain evidence="2">MM415A00192</strain>
        <strain evidence="1">MM415B00178</strain>
    </source>
</reference>
<proteinExistence type="predicted"/>
<accession>A0A6M3KSN6</accession>
<dbReference type="EMBL" id="MT141574">
    <property type="protein sequence ID" value="QJA67670.1"/>
    <property type="molecule type" value="Genomic_DNA"/>
</dbReference>
<evidence type="ECO:0000313" key="2">
    <source>
        <dbReference type="EMBL" id="QJA84435.1"/>
    </source>
</evidence>
<name>A0A6M3KSN6_9ZZZZ</name>
<evidence type="ECO:0000313" key="1">
    <source>
        <dbReference type="EMBL" id="QJA67670.1"/>
    </source>
</evidence>
<sequence>MASTASNKLKFLLASKIIDFANDSFIIILMQSGFVFNKDTHHGYADVSVSELATANGYTVKTKALAGVAVTEDDTDDRCEITWSNVTWTASGGSIGPTPGAIIFDDTVVAAGVTVADPIVGYIDFGGDQTQADGGTATISNVEVRIA</sequence>
<dbReference type="AlphaFoldDB" id="A0A6M3KSN6"/>
<organism evidence="2">
    <name type="scientific">viral metagenome</name>
    <dbReference type="NCBI Taxonomy" id="1070528"/>
    <lineage>
        <taxon>unclassified sequences</taxon>
        <taxon>metagenomes</taxon>
        <taxon>organismal metagenomes</taxon>
    </lineage>
</organism>
<protein>
    <submittedName>
        <fullName evidence="2">Uncharacterized protein</fullName>
    </submittedName>
</protein>
<gene>
    <name evidence="2" type="ORF">MM415A00192_0044</name>
    <name evidence="1" type="ORF">MM415B00178_0052</name>
</gene>